<dbReference type="eggNOG" id="COG4959">
    <property type="taxonomic scope" value="Bacteria"/>
</dbReference>
<dbReference type="AlphaFoldDB" id="K2MWY7"/>
<evidence type="ECO:0000313" key="2">
    <source>
        <dbReference type="EMBL" id="EKF39773.1"/>
    </source>
</evidence>
<dbReference type="PATRIC" id="fig|1231190.3.peg.4972"/>
<dbReference type="SUPFAM" id="SSF51306">
    <property type="entry name" value="LexA/Signal peptidase"/>
    <property type="match status" value="1"/>
</dbReference>
<reference evidence="2 3" key="1">
    <citation type="journal article" date="2012" name="J. Bacteriol.">
        <title>Genome Sequence of Nitratireductor indicus Type Strain C115.</title>
        <authorList>
            <person name="Lai Q."/>
            <person name="Li G."/>
            <person name="Yu Z."/>
            <person name="Shao Z."/>
        </authorList>
    </citation>
    <scope>NUCLEOTIDE SEQUENCE [LARGE SCALE GENOMIC DNA]</scope>
    <source>
        <strain evidence="2 3">C115</strain>
    </source>
</reference>
<protein>
    <submittedName>
        <fullName evidence="2">TraF peptidase</fullName>
    </submittedName>
</protein>
<proteinExistence type="predicted"/>
<dbReference type="EMBL" id="AMSI01000065">
    <property type="protein sequence ID" value="EKF39773.1"/>
    <property type="molecule type" value="Genomic_DNA"/>
</dbReference>
<dbReference type="Gene3D" id="2.10.109.10">
    <property type="entry name" value="Umud Fragment, subunit A"/>
    <property type="match status" value="1"/>
</dbReference>
<dbReference type="GO" id="GO:0004252">
    <property type="term" value="F:serine-type endopeptidase activity"/>
    <property type="evidence" value="ECO:0007669"/>
    <property type="project" value="InterPro"/>
</dbReference>
<evidence type="ECO:0000313" key="3">
    <source>
        <dbReference type="Proteomes" id="UP000007374"/>
    </source>
</evidence>
<dbReference type="InterPro" id="IPR019533">
    <property type="entry name" value="Peptidase_S26"/>
</dbReference>
<sequence length="192" mass="20482">APEHPAMSARRVTLAAMLAGAVLVAAPIVSGHAPRFIWNASASVPIGLYSLAPVRSIAVGDLVVVLPPDDLAGFLDARGYLPRGLPLIKRVLALPGTEVCRRGPSVIAYDHAYGDAQPRDRFGRDLPQWQGCRVIAAGEVFLLNWDSGDSLDGRYFGALPASAVIGRALPLYTDEDGDGHFRWCFADPALEP</sequence>
<dbReference type="Proteomes" id="UP000007374">
    <property type="component" value="Unassembled WGS sequence"/>
</dbReference>
<dbReference type="STRING" id="721133.SAMN05216176_10876"/>
<dbReference type="GO" id="GO:0006465">
    <property type="term" value="P:signal peptide processing"/>
    <property type="evidence" value="ECO:0007669"/>
    <property type="project" value="InterPro"/>
</dbReference>
<dbReference type="Pfam" id="PF10502">
    <property type="entry name" value="Peptidase_S26"/>
    <property type="match status" value="1"/>
</dbReference>
<dbReference type="MEROPS" id="S26.014"/>
<feature type="non-terminal residue" evidence="2">
    <location>
        <position position="1"/>
    </location>
</feature>
<comment type="caution">
    <text evidence="2">The sequence shown here is derived from an EMBL/GenBank/DDBJ whole genome shotgun (WGS) entry which is preliminary data.</text>
</comment>
<accession>K2MWY7</accession>
<evidence type="ECO:0000259" key="1">
    <source>
        <dbReference type="Pfam" id="PF10502"/>
    </source>
</evidence>
<name>K2MWY7_9HYPH</name>
<dbReference type="InterPro" id="IPR036286">
    <property type="entry name" value="LexA/Signal_pep-like_sf"/>
</dbReference>
<feature type="domain" description="Peptidase S26" evidence="1">
    <location>
        <begin position="13"/>
        <end position="169"/>
    </location>
</feature>
<keyword evidence="3" id="KW-1185">Reference proteome</keyword>
<gene>
    <name evidence="2" type="ORF">NA8A_24211</name>
</gene>
<organism evidence="2 3">
    <name type="scientific">Nitratireductor indicus C115</name>
    <dbReference type="NCBI Taxonomy" id="1231190"/>
    <lineage>
        <taxon>Bacteria</taxon>
        <taxon>Pseudomonadati</taxon>
        <taxon>Pseudomonadota</taxon>
        <taxon>Alphaproteobacteria</taxon>
        <taxon>Hyphomicrobiales</taxon>
        <taxon>Phyllobacteriaceae</taxon>
        <taxon>Nitratireductor</taxon>
    </lineage>
</organism>